<feature type="region of interest" description="Disordered" evidence="3">
    <location>
        <begin position="1"/>
        <end position="70"/>
    </location>
</feature>
<evidence type="ECO:0000256" key="2">
    <source>
        <dbReference type="RuleBase" id="RU369009"/>
    </source>
</evidence>
<dbReference type="EMBL" id="UYRU01069610">
    <property type="protein sequence ID" value="VDN18869.1"/>
    <property type="molecule type" value="Genomic_DNA"/>
</dbReference>
<evidence type="ECO:0000256" key="1">
    <source>
        <dbReference type="ARBA" id="ARBA00022679"/>
    </source>
</evidence>
<dbReference type="PANTHER" id="PTHR45670">
    <property type="entry name" value="E3 UBIQUITIN-PROTEIN LIGASE TRIP12"/>
    <property type="match status" value="1"/>
</dbReference>
<evidence type="ECO:0000313" key="4">
    <source>
        <dbReference type="EMBL" id="VDN18869.1"/>
    </source>
</evidence>
<feature type="compositionally biased region" description="Low complexity" evidence="3">
    <location>
        <begin position="1"/>
        <end position="15"/>
    </location>
</feature>
<dbReference type="Proteomes" id="UP000281553">
    <property type="component" value="Unassembled WGS sequence"/>
</dbReference>
<dbReference type="UniPathway" id="UPA00143"/>
<dbReference type="EC" id="2.3.2.26" evidence="2"/>
<dbReference type="AlphaFoldDB" id="A0A3P7PFL2"/>
<dbReference type="GO" id="GO:0043161">
    <property type="term" value="P:proteasome-mediated ubiquitin-dependent protein catabolic process"/>
    <property type="evidence" value="ECO:0007669"/>
    <property type="project" value="TreeGrafter"/>
</dbReference>
<gene>
    <name evidence="4" type="ORF">DILT_LOCUS13282</name>
</gene>
<dbReference type="PANTHER" id="PTHR45670:SF1">
    <property type="entry name" value="E3 UBIQUITIN-PROTEIN LIGASE HECTD1"/>
    <property type="match status" value="1"/>
</dbReference>
<comment type="catalytic activity">
    <reaction evidence="2">
        <text>S-ubiquitinyl-[E2 ubiquitin-conjugating enzyme]-L-cysteine + [acceptor protein]-L-lysine = [E2 ubiquitin-conjugating enzyme]-L-cysteine + N(6)-ubiquitinyl-[acceptor protein]-L-lysine.</text>
        <dbReference type="EC" id="2.3.2.26"/>
    </reaction>
</comment>
<feature type="compositionally biased region" description="Low complexity" evidence="3">
    <location>
        <begin position="41"/>
        <end position="70"/>
    </location>
</feature>
<evidence type="ECO:0000313" key="5">
    <source>
        <dbReference type="Proteomes" id="UP000281553"/>
    </source>
</evidence>
<dbReference type="OrthoDB" id="271273at2759"/>
<keyword evidence="1 2" id="KW-0808">Transferase</keyword>
<comment type="function">
    <text evidence="2">E3 ubiquitin-protein ligase which accepts ubiquitin from an E2 ubiquitin-conjugating enzyme in the form of a thioester and then directly transfers the ubiquitin to targeted substrates.</text>
</comment>
<comment type="similarity">
    <text evidence="2">Belongs to the UPL family. K-HECT subfamily.</text>
</comment>
<name>A0A3P7PFL2_DIBLA</name>
<keyword evidence="2" id="KW-0833">Ubl conjugation pathway</keyword>
<reference evidence="4 5" key="1">
    <citation type="submission" date="2018-11" db="EMBL/GenBank/DDBJ databases">
        <authorList>
            <consortium name="Pathogen Informatics"/>
        </authorList>
    </citation>
    <scope>NUCLEOTIDE SEQUENCE [LARGE SCALE GENOMIC DNA]</scope>
</reference>
<feature type="non-terminal residue" evidence="4">
    <location>
        <position position="1"/>
    </location>
</feature>
<protein>
    <recommendedName>
        <fullName evidence="2">E3 ubiquitin-protein ligase</fullName>
        <ecNumber evidence="2">2.3.2.26</ecNumber>
    </recommendedName>
</protein>
<comment type="pathway">
    <text evidence="2">Protein modification; protein ubiquitination.</text>
</comment>
<feature type="compositionally biased region" description="Polar residues" evidence="3">
    <location>
        <begin position="16"/>
        <end position="27"/>
    </location>
</feature>
<keyword evidence="5" id="KW-1185">Reference proteome</keyword>
<evidence type="ECO:0000256" key="3">
    <source>
        <dbReference type="SAM" id="MobiDB-lite"/>
    </source>
</evidence>
<proteinExistence type="inferred from homology"/>
<dbReference type="GO" id="GO:0061630">
    <property type="term" value="F:ubiquitin protein ligase activity"/>
    <property type="evidence" value="ECO:0007669"/>
    <property type="project" value="UniProtKB-UniRule"/>
</dbReference>
<dbReference type="Gene3D" id="1.25.10.10">
    <property type="entry name" value="Leucine-rich Repeat Variant"/>
    <property type="match status" value="1"/>
</dbReference>
<dbReference type="InterPro" id="IPR011989">
    <property type="entry name" value="ARM-like"/>
</dbReference>
<accession>A0A3P7PFL2</accession>
<organism evidence="4 5">
    <name type="scientific">Dibothriocephalus latus</name>
    <name type="common">Fish tapeworm</name>
    <name type="synonym">Diphyllobothrium latum</name>
    <dbReference type="NCBI Taxonomy" id="60516"/>
    <lineage>
        <taxon>Eukaryota</taxon>
        <taxon>Metazoa</taxon>
        <taxon>Spiralia</taxon>
        <taxon>Lophotrochozoa</taxon>
        <taxon>Platyhelminthes</taxon>
        <taxon>Cestoda</taxon>
        <taxon>Eucestoda</taxon>
        <taxon>Diphyllobothriidea</taxon>
        <taxon>Diphyllobothriidae</taxon>
        <taxon>Dibothriocephalus</taxon>
    </lineage>
</organism>
<feature type="non-terminal residue" evidence="4">
    <location>
        <position position="228"/>
    </location>
</feature>
<dbReference type="InterPro" id="IPR045322">
    <property type="entry name" value="HECTD1/TRIP12-like"/>
</dbReference>
<dbReference type="GO" id="GO:0000209">
    <property type="term" value="P:protein polyubiquitination"/>
    <property type="evidence" value="ECO:0007669"/>
    <property type="project" value="TreeGrafter"/>
</dbReference>
<sequence>AAGQANGTATGTNTACFQSLASSTTTTDGHERRHQRLEVFSSSSSSSAPQNRHGQQQQQHQQQSNNQQSSSNLITGAAASNYSSSAARSCVIGLGRSSGGGAPSVFTAQSSNVNQRIMQLQQSSDRSTQLILLQEINQALLMGSEEALAGIAVRSLVSCILDLLDAETNDGDESLIELKNLSCNVLSHLMDVLPKAADAVVLAIPLLLNTMSCSFVGDILERIINVLE</sequence>